<name>A0ABX2B306_9BACT</name>
<reference evidence="1 2" key="1">
    <citation type="submission" date="2020-05" db="EMBL/GenBank/DDBJ databases">
        <title>Distinct polysaccharide utilization as determinants for interspecies competition between intestinal Prevotella spp.</title>
        <authorList>
            <person name="Galvez E.J.C."/>
            <person name="Iljazovic A."/>
            <person name="Strowig T."/>
        </authorList>
    </citation>
    <scope>NUCLEOTIDE SEQUENCE [LARGE SCALE GENOMIC DNA]</scope>
    <source>
        <strain evidence="1 2">PCHR</strain>
    </source>
</reference>
<dbReference type="InterPro" id="IPR036412">
    <property type="entry name" value="HAD-like_sf"/>
</dbReference>
<dbReference type="EMBL" id="JABKKJ010000003">
    <property type="protein sequence ID" value="NPE24600.1"/>
    <property type="molecule type" value="Genomic_DNA"/>
</dbReference>
<dbReference type="Proteomes" id="UP000820977">
    <property type="component" value="Unassembled WGS sequence"/>
</dbReference>
<dbReference type="Gene3D" id="3.40.50.1000">
    <property type="entry name" value="HAD superfamily/HAD-like"/>
    <property type="match status" value="1"/>
</dbReference>
<evidence type="ECO:0000313" key="2">
    <source>
        <dbReference type="Proteomes" id="UP000820977"/>
    </source>
</evidence>
<dbReference type="SUPFAM" id="SSF56784">
    <property type="entry name" value="HAD-like"/>
    <property type="match status" value="1"/>
</dbReference>
<accession>A0ABX2B306</accession>
<dbReference type="InterPro" id="IPR029058">
    <property type="entry name" value="AB_hydrolase_fold"/>
</dbReference>
<protein>
    <submittedName>
        <fullName evidence="1">Esterase</fullName>
    </submittedName>
</protein>
<dbReference type="SUPFAM" id="SSF53474">
    <property type="entry name" value="alpha/beta-Hydrolases"/>
    <property type="match status" value="1"/>
</dbReference>
<dbReference type="PANTHER" id="PTHR35602">
    <property type="entry name" value="ESTERASE YQIA-RELATED"/>
    <property type="match status" value="1"/>
</dbReference>
<keyword evidence="2" id="KW-1185">Reference proteome</keyword>
<dbReference type="Pfam" id="PF05728">
    <property type="entry name" value="UPF0227"/>
    <property type="match status" value="1"/>
</dbReference>
<dbReference type="InterPro" id="IPR008886">
    <property type="entry name" value="UPF0227/Esterase_YqiA"/>
</dbReference>
<proteinExistence type="predicted"/>
<dbReference type="PANTHER" id="PTHR35602:SF3">
    <property type="entry name" value="ESTERASE YQIA"/>
    <property type="match status" value="1"/>
</dbReference>
<evidence type="ECO:0000313" key="1">
    <source>
        <dbReference type="EMBL" id="NPE24600.1"/>
    </source>
</evidence>
<organism evidence="1 2">
    <name type="scientific">Xylanibacter caecicola</name>
    <dbReference type="NCBI Taxonomy" id="2736294"/>
    <lineage>
        <taxon>Bacteria</taxon>
        <taxon>Pseudomonadati</taxon>
        <taxon>Bacteroidota</taxon>
        <taxon>Bacteroidia</taxon>
        <taxon>Bacteroidales</taxon>
        <taxon>Prevotellaceae</taxon>
        <taxon>Xylanibacter</taxon>
    </lineage>
</organism>
<sequence>MDNPYIKQFPHLMENKKILYVHGFGSSGQSGTVDKIREMLPAATVTAPDLPIHPEEAMELLRTTCDSLKPHLIIGTSMGGMYSEMLRGYDRILVNPALRMADTMHEHGMTGKQVFSNPRQDGIQEFIVTKALVKEYRTMTDRCFDGVDDDERRRVWGLFGDMDTTVNNRALFFSHYPQTVGFHGGHRLNDKTLIHAVMPVIQWIDDKQEHRERPMVYISIDSLRDSHDRPFSSAVKAFCRLFELYNVYIVVAAPSADPSYMAEAQRWIDEFINTPAHNHVIFTNRKDLIYGDYLIDPSADNGAEDFMGTLIKFGDDTFKTWEEIMEYFERLGGQ</sequence>
<dbReference type="RefSeq" id="WP_172344096.1">
    <property type="nucleotide sequence ID" value="NZ_CASYYZ010000010.1"/>
</dbReference>
<gene>
    <name evidence="1" type="ORF">HPS54_03560</name>
</gene>
<dbReference type="InterPro" id="IPR023214">
    <property type="entry name" value="HAD_sf"/>
</dbReference>
<dbReference type="Gene3D" id="3.40.50.1820">
    <property type="entry name" value="alpha/beta hydrolase"/>
    <property type="match status" value="1"/>
</dbReference>
<comment type="caution">
    <text evidence="1">The sequence shown here is derived from an EMBL/GenBank/DDBJ whole genome shotgun (WGS) entry which is preliminary data.</text>
</comment>